<evidence type="ECO:0000313" key="8">
    <source>
        <dbReference type="EMBL" id="PVX79971.1"/>
    </source>
</evidence>
<dbReference type="InterPro" id="IPR025944">
    <property type="entry name" value="Sigma_54_int_dom_CS"/>
</dbReference>
<evidence type="ECO:0000256" key="1">
    <source>
        <dbReference type="ARBA" id="ARBA00022741"/>
    </source>
</evidence>
<dbReference type="PROSITE" id="PS50045">
    <property type="entry name" value="SIGMA54_INTERACT_4"/>
    <property type="match status" value="1"/>
</dbReference>
<dbReference type="PRINTS" id="PR01590">
    <property type="entry name" value="HTHFIS"/>
</dbReference>
<keyword evidence="4" id="KW-0238">DNA-binding</keyword>
<dbReference type="Pfam" id="PF02954">
    <property type="entry name" value="HTH_8"/>
    <property type="match status" value="1"/>
</dbReference>
<keyword evidence="3" id="KW-0805">Transcription regulation</keyword>
<protein>
    <submittedName>
        <fullName evidence="8">Fis family sigma54 specific transcriptional regulator</fullName>
    </submittedName>
</protein>
<feature type="domain" description="Sigma-54 factor interaction" evidence="7">
    <location>
        <begin position="26"/>
        <end position="251"/>
    </location>
</feature>
<dbReference type="InterPro" id="IPR025662">
    <property type="entry name" value="Sigma_54_int_dom_ATP-bd_1"/>
</dbReference>
<dbReference type="CDD" id="cd00009">
    <property type="entry name" value="AAA"/>
    <property type="match status" value="1"/>
</dbReference>
<evidence type="ECO:0000256" key="4">
    <source>
        <dbReference type="ARBA" id="ARBA00023125"/>
    </source>
</evidence>
<dbReference type="InterPro" id="IPR027417">
    <property type="entry name" value="P-loop_NTPase"/>
</dbReference>
<dbReference type="InterPro" id="IPR003593">
    <property type="entry name" value="AAA+_ATPase"/>
</dbReference>
<dbReference type="Pfam" id="PF00158">
    <property type="entry name" value="Sigma54_activat"/>
    <property type="match status" value="1"/>
</dbReference>
<dbReference type="RefSeq" id="WP_244314933.1">
    <property type="nucleotide sequence ID" value="NZ_QEOB01000012.1"/>
</dbReference>
<keyword evidence="5" id="KW-0804">Transcription</keyword>
<evidence type="ECO:0000259" key="7">
    <source>
        <dbReference type="PROSITE" id="PS50045"/>
    </source>
</evidence>
<dbReference type="PROSITE" id="PS00676">
    <property type="entry name" value="SIGMA54_INTERACT_2"/>
    <property type="match status" value="1"/>
</dbReference>
<dbReference type="InterPro" id="IPR058031">
    <property type="entry name" value="AAA_lid_NorR"/>
</dbReference>
<reference evidence="8 9" key="1">
    <citation type="submission" date="2018-05" db="EMBL/GenBank/DDBJ databases">
        <title>Genomic Encyclopedia of Type Strains, Phase IV (KMG-V): Genome sequencing to study the core and pangenomes of soil and plant-associated prokaryotes.</title>
        <authorList>
            <person name="Whitman W."/>
        </authorList>
    </citation>
    <scope>NUCLEOTIDE SEQUENCE [LARGE SCALE GENOMIC DNA]</scope>
    <source>
        <strain evidence="8 9">SCZa-39</strain>
    </source>
</reference>
<dbReference type="SUPFAM" id="SSF46689">
    <property type="entry name" value="Homeodomain-like"/>
    <property type="match status" value="1"/>
</dbReference>
<evidence type="ECO:0000256" key="2">
    <source>
        <dbReference type="ARBA" id="ARBA00022840"/>
    </source>
</evidence>
<dbReference type="EMBL" id="QEOB01000012">
    <property type="protein sequence ID" value="PVX79971.1"/>
    <property type="molecule type" value="Genomic_DNA"/>
</dbReference>
<name>A0ABX5KI32_9BURK</name>
<evidence type="ECO:0000256" key="6">
    <source>
        <dbReference type="SAM" id="MobiDB-lite"/>
    </source>
</evidence>
<proteinExistence type="predicted"/>
<keyword evidence="9" id="KW-1185">Reference proteome</keyword>
<evidence type="ECO:0000256" key="5">
    <source>
        <dbReference type="ARBA" id="ARBA00023163"/>
    </source>
</evidence>
<comment type="caution">
    <text evidence="8">The sequence shown here is derived from an EMBL/GenBank/DDBJ whole genome shotgun (WGS) entry which is preliminary data.</text>
</comment>
<dbReference type="PANTHER" id="PTHR32071:SF77">
    <property type="entry name" value="TRANSCRIPTIONAL REGULATORY PROTEIN"/>
    <property type="match status" value="1"/>
</dbReference>
<dbReference type="Gene3D" id="3.40.50.300">
    <property type="entry name" value="P-loop containing nucleotide triphosphate hydrolases"/>
    <property type="match status" value="1"/>
</dbReference>
<feature type="region of interest" description="Disordered" evidence="6">
    <location>
        <begin position="1"/>
        <end position="22"/>
    </location>
</feature>
<dbReference type="SMART" id="SM00382">
    <property type="entry name" value="AAA"/>
    <property type="match status" value="1"/>
</dbReference>
<dbReference type="Pfam" id="PF25601">
    <property type="entry name" value="AAA_lid_14"/>
    <property type="match status" value="1"/>
</dbReference>
<dbReference type="Gene3D" id="1.10.10.60">
    <property type="entry name" value="Homeodomain-like"/>
    <property type="match status" value="1"/>
</dbReference>
<sequence>MSAHKAAHHVPVWHQGNDPRHDLDEQAEMDSAMREVMIRGKRFIDRGLPVLILGETGTGKELLARALHAYGARRAEPIVALNCASIPETLIESELFGYARGAFSGALPGGMKGKLAQAHGGTLFLDEIGDMPAAQQARLLRALSEREITPLGAAAPVALDFQLICATHQRLDALVEAGLFRADLYYRVAVGVLHLPPLRERSDLRALALAIAQEESGRAVTITSAAWQHLLACEWPGNVRQLRAALRYACAVARNAHIEEGDLPHELLRVRAHAESRLHASAPRSAPPQVSADPHTKRGAQRERVLRVLAHTRWNLSVAARDLGICRSTLYRQLKSLGIPHIRDSGATLVDGESLALSDALESERAQAGLGRPGRPRFA</sequence>
<accession>A0ABX5KI32</accession>
<dbReference type="Proteomes" id="UP000245712">
    <property type="component" value="Unassembled WGS sequence"/>
</dbReference>
<dbReference type="InterPro" id="IPR009057">
    <property type="entry name" value="Homeodomain-like_sf"/>
</dbReference>
<evidence type="ECO:0000313" key="9">
    <source>
        <dbReference type="Proteomes" id="UP000245712"/>
    </source>
</evidence>
<dbReference type="Gene3D" id="1.10.8.60">
    <property type="match status" value="1"/>
</dbReference>
<organism evidence="8 9">
    <name type="scientific">Paraburkholderia unamae</name>
    <dbReference type="NCBI Taxonomy" id="219649"/>
    <lineage>
        <taxon>Bacteria</taxon>
        <taxon>Pseudomonadati</taxon>
        <taxon>Pseudomonadota</taxon>
        <taxon>Betaproteobacteria</taxon>
        <taxon>Burkholderiales</taxon>
        <taxon>Burkholderiaceae</taxon>
        <taxon>Paraburkholderia</taxon>
    </lineage>
</organism>
<dbReference type="PROSITE" id="PS00688">
    <property type="entry name" value="SIGMA54_INTERACT_3"/>
    <property type="match status" value="1"/>
</dbReference>
<evidence type="ECO:0000256" key="3">
    <source>
        <dbReference type="ARBA" id="ARBA00023015"/>
    </source>
</evidence>
<dbReference type="InterPro" id="IPR002197">
    <property type="entry name" value="HTH_Fis"/>
</dbReference>
<dbReference type="PANTHER" id="PTHR32071">
    <property type="entry name" value="TRANSCRIPTIONAL REGULATORY PROTEIN"/>
    <property type="match status" value="1"/>
</dbReference>
<dbReference type="SUPFAM" id="SSF52540">
    <property type="entry name" value="P-loop containing nucleoside triphosphate hydrolases"/>
    <property type="match status" value="1"/>
</dbReference>
<gene>
    <name evidence="8" type="ORF">C7402_112158</name>
</gene>
<dbReference type="PROSITE" id="PS00675">
    <property type="entry name" value="SIGMA54_INTERACT_1"/>
    <property type="match status" value="1"/>
</dbReference>
<feature type="region of interest" description="Disordered" evidence="6">
    <location>
        <begin position="278"/>
        <end position="300"/>
    </location>
</feature>
<dbReference type="InterPro" id="IPR025943">
    <property type="entry name" value="Sigma_54_int_dom_ATP-bd_2"/>
</dbReference>
<keyword evidence="1" id="KW-0547">Nucleotide-binding</keyword>
<keyword evidence="2" id="KW-0067">ATP-binding</keyword>
<dbReference type="InterPro" id="IPR002078">
    <property type="entry name" value="Sigma_54_int"/>
</dbReference>